<name>A0A401M1B9_9BACE</name>
<organism evidence="1 2">
    <name type="scientific">Bacteroides faecalis</name>
    <dbReference type="NCBI Taxonomy" id="2447885"/>
    <lineage>
        <taxon>Bacteria</taxon>
        <taxon>Pseudomonadati</taxon>
        <taxon>Bacteroidota</taxon>
        <taxon>Bacteroidia</taxon>
        <taxon>Bacteroidales</taxon>
        <taxon>Bacteroidaceae</taxon>
        <taxon>Bacteroides</taxon>
    </lineage>
</organism>
<sequence>MDASNDRQNIMRYLIENILIYQLDMNICSYQILLQGGKRQKSDKSKLTSEEYRFFCDISVCANGNTIGYYKPILVENYRKLIGFYQIRKN</sequence>
<dbReference type="Proteomes" id="UP000288079">
    <property type="component" value="Unassembled WGS sequence"/>
</dbReference>
<keyword evidence="2" id="KW-1185">Reference proteome</keyword>
<accession>A0A401M1B9</accession>
<evidence type="ECO:0000313" key="1">
    <source>
        <dbReference type="EMBL" id="GCB37630.1"/>
    </source>
</evidence>
<protein>
    <submittedName>
        <fullName evidence="1">Uncharacterized protein</fullName>
    </submittedName>
</protein>
<gene>
    <name evidence="1" type="ORF">KGMB02408_45750</name>
</gene>
<dbReference type="EMBL" id="BHWB01000031">
    <property type="protein sequence ID" value="GCB37630.1"/>
    <property type="molecule type" value="Genomic_DNA"/>
</dbReference>
<comment type="caution">
    <text evidence="1">The sequence shown here is derived from an EMBL/GenBank/DDBJ whole genome shotgun (WGS) entry which is preliminary data.</text>
</comment>
<proteinExistence type="predicted"/>
<reference evidence="1 2" key="1">
    <citation type="submission" date="2018-10" db="EMBL/GenBank/DDBJ databases">
        <title>Draft Genome Sequence of Bacteroides sp. KCTC 15687.</title>
        <authorList>
            <person name="Yu S.Y."/>
            <person name="Kim J.S."/>
            <person name="Oh B.S."/>
            <person name="Park S.H."/>
            <person name="Kang S.W."/>
            <person name="Park J.E."/>
            <person name="Choi S.H."/>
            <person name="Han K.I."/>
            <person name="Lee K.C."/>
            <person name="Eom M.K."/>
            <person name="Suh M.K."/>
            <person name="Lee D.H."/>
            <person name="Yoon H."/>
            <person name="Kim B."/>
            <person name="Yang S.J."/>
            <person name="Lee J.S."/>
            <person name="Lee J.H."/>
        </authorList>
    </citation>
    <scope>NUCLEOTIDE SEQUENCE [LARGE SCALE GENOMIC DNA]</scope>
    <source>
        <strain evidence="1 2">KCTC 15687</strain>
    </source>
</reference>
<evidence type="ECO:0000313" key="2">
    <source>
        <dbReference type="Proteomes" id="UP000288079"/>
    </source>
</evidence>
<dbReference type="AlphaFoldDB" id="A0A401M1B9"/>